<gene>
    <name evidence="4" type="ORF">NS331_00580</name>
</gene>
<comment type="caution">
    <text evidence="4">The sequence shown here is derived from an EMBL/GenBank/DDBJ whole genome shotgun (WGS) entry which is preliminary data.</text>
</comment>
<comment type="catalytic activity">
    <reaction evidence="1">
        <text>ATP + protein L-histidine = ADP + protein N-phospho-L-histidine.</text>
        <dbReference type="EC" id="2.7.13.3"/>
    </reaction>
</comment>
<evidence type="ECO:0000256" key="2">
    <source>
        <dbReference type="ARBA" id="ARBA00012438"/>
    </source>
</evidence>
<dbReference type="EC" id="2.7.13.3" evidence="2"/>
<dbReference type="RefSeq" id="WP_153012689.1">
    <property type="nucleotide sequence ID" value="NZ_LDSL01000004.1"/>
</dbReference>
<dbReference type="Gene3D" id="1.10.287.130">
    <property type="match status" value="1"/>
</dbReference>
<dbReference type="EMBL" id="LDSL01000004">
    <property type="protein sequence ID" value="KTT27891.1"/>
    <property type="molecule type" value="Genomic_DNA"/>
</dbReference>
<sequence length="85" mass="8822">MTSSLSGAEGHSPAALVEAVRAFDHDARSPLSALAAAAELLDASDDPGLQAEAREVIVRQVKRLSALFAGFRERMAMAGVEKDGG</sequence>
<name>A0A147HCN8_9BURK</name>
<dbReference type="GO" id="GO:0000155">
    <property type="term" value="F:phosphorelay sensor kinase activity"/>
    <property type="evidence" value="ECO:0007669"/>
    <property type="project" value="InterPro"/>
</dbReference>
<dbReference type="InterPro" id="IPR036097">
    <property type="entry name" value="HisK_dim/P_sf"/>
</dbReference>
<dbReference type="Pfam" id="PF00512">
    <property type="entry name" value="HisKA"/>
    <property type="match status" value="1"/>
</dbReference>
<dbReference type="InterPro" id="IPR003661">
    <property type="entry name" value="HisK_dim/P_dom"/>
</dbReference>
<evidence type="ECO:0000259" key="3">
    <source>
        <dbReference type="Pfam" id="PF00512"/>
    </source>
</evidence>
<protein>
    <recommendedName>
        <fullName evidence="2">histidine kinase</fullName>
        <ecNumber evidence="2">2.7.13.3</ecNumber>
    </recommendedName>
</protein>
<feature type="domain" description="Signal transduction histidine kinase dimerisation/phosphoacceptor" evidence="3">
    <location>
        <begin position="20"/>
        <end position="69"/>
    </location>
</feature>
<organism evidence="4 5">
    <name type="scientific">Pseudacidovorax intermedius</name>
    <dbReference type="NCBI Taxonomy" id="433924"/>
    <lineage>
        <taxon>Bacteria</taxon>
        <taxon>Pseudomonadati</taxon>
        <taxon>Pseudomonadota</taxon>
        <taxon>Betaproteobacteria</taxon>
        <taxon>Burkholderiales</taxon>
        <taxon>Comamonadaceae</taxon>
        <taxon>Pseudacidovorax</taxon>
    </lineage>
</organism>
<dbReference type="Proteomes" id="UP000072741">
    <property type="component" value="Unassembled WGS sequence"/>
</dbReference>
<evidence type="ECO:0000313" key="5">
    <source>
        <dbReference type="Proteomes" id="UP000072741"/>
    </source>
</evidence>
<evidence type="ECO:0000313" key="4">
    <source>
        <dbReference type="EMBL" id="KTT27891.1"/>
    </source>
</evidence>
<dbReference type="SUPFAM" id="SSF47384">
    <property type="entry name" value="Homodimeric domain of signal transducing histidine kinase"/>
    <property type="match status" value="1"/>
</dbReference>
<dbReference type="AlphaFoldDB" id="A0A147HCN8"/>
<evidence type="ECO:0000256" key="1">
    <source>
        <dbReference type="ARBA" id="ARBA00000085"/>
    </source>
</evidence>
<accession>A0A147HCN8</accession>
<keyword evidence="5" id="KW-1185">Reference proteome</keyword>
<proteinExistence type="predicted"/>
<reference evidence="4 5" key="1">
    <citation type="journal article" date="2016" name="Front. Microbiol.">
        <title>Genomic Resource of Rice Seed Associated Bacteria.</title>
        <authorList>
            <person name="Midha S."/>
            <person name="Bansal K."/>
            <person name="Sharma S."/>
            <person name="Kumar N."/>
            <person name="Patil P.P."/>
            <person name="Chaudhry V."/>
            <person name="Patil P.B."/>
        </authorList>
    </citation>
    <scope>NUCLEOTIDE SEQUENCE [LARGE SCALE GENOMIC DNA]</scope>
    <source>
        <strain evidence="4 5">NS331</strain>
    </source>
</reference>